<sequence>MHKRHARTHLSMLLGRCYGTARLREMLLQCDADTVSYASATMRGQTTKLKCIGGGGSSSSSRMGARAPHKQHGDDGDCD</sequence>
<proteinExistence type="predicted"/>
<gene>
    <name evidence="2" type="ORF">TKK_016878</name>
</gene>
<dbReference type="Proteomes" id="UP001627154">
    <property type="component" value="Unassembled WGS sequence"/>
</dbReference>
<accession>A0ABD2W3Z2</accession>
<comment type="caution">
    <text evidence="2">The sequence shown here is derived from an EMBL/GenBank/DDBJ whole genome shotgun (WGS) entry which is preliminary data.</text>
</comment>
<name>A0ABD2W3Z2_9HYME</name>
<keyword evidence="3" id="KW-1185">Reference proteome</keyword>
<dbReference type="EMBL" id="JBJJXI010000136">
    <property type="protein sequence ID" value="KAL3387775.1"/>
    <property type="molecule type" value="Genomic_DNA"/>
</dbReference>
<evidence type="ECO:0000313" key="2">
    <source>
        <dbReference type="EMBL" id="KAL3387775.1"/>
    </source>
</evidence>
<evidence type="ECO:0000256" key="1">
    <source>
        <dbReference type="SAM" id="MobiDB-lite"/>
    </source>
</evidence>
<reference evidence="2 3" key="1">
    <citation type="journal article" date="2024" name="bioRxiv">
        <title>A reference genome for Trichogramma kaykai: A tiny desert-dwelling parasitoid wasp with competing sex-ratio distorters.</title>
        <authorList>
            <person name="Culotta J."/>
            <person name="Lindsey A.R."/>
        </authorList>
    </citation>
    <scope>NUCLEOTIDE SEQUENCE [LARGE SCALE GENOMIC DNA]</scope>
    <source>
        <strain evidence="2 3">KSX58</strain>
    </source>
</reference>
<protein>
    <submittedName>
        <fullName evidence="2">Uncharacterized protein</fullName>
    </submittedName>
</protein>
<organism evidence="2 3">
    <name type="scientific">Trichogramma kaykai</name>
    <dbReference type="NCBI Taxonomy" id="54128"/>
    <lineage>
        <taxon>Eukaryota</taxon>
        <taxon>Metazoa</taxon>
        <taxon>Ecdysozoa</taxon>
        <taxon>Arthropoda</taxon>
        <taxon>Hexapoda</taxon>
        <taxon>Insecta</taxon>
        <taxon>Pterygota</taxon>
        <taxon>Neoptera</taxon>
        <taxon>Endopterygota</taxon>
        <taxon>Hymenoptera</taxon>
        <taxon>Apocrita</taxon>
        <taxon>Proctotrupomorpha</taxon>
        <taxon>Chalcidoidea</taxon>
        <taxon>Trichogrammatidae</taxon>
        <taxon>Trichogramma</taxon>
    </lineage>
</organism>
<dbReference type="AlphaFoldDB" id="A0ABD2W3Z2"/>
<feature type="region of interest" description="Disordered" evidence="1">
    <location>
        <begin position="51"/>
        <end position="79"/>
    </location>
</feature>
<evidence type="ECO:0000313" key="3">
    <source>
        <dbReference type="Proteomes" id="UP001627154"/>
    </source>
</evidence>